<accession>A0A8A0RMT0</accession>
<proteinExistence type="predicted"/>
<dbReference type="KEGG" id="kme:H0A61_01174"/>
<keyword evidence="1" id="KW-0812">Transmembrane</keyword>
<feature type="transmembrane region" description="Helical" evidence="1">
    <location>
        <begin position="7"/>
        <end position="27"/>
    </location>
</feature>
<gene>
    <name evidence="2" type="ORF">H0A61_01174</name>
</gene>
<organism evidence="2 3">
    <name type="scientific">Koleobacter methoxysyntrophicus</name>
    <dbReference type="NCBI Taxonomy" id="2751313"/>
    <lineage>
        <taxon>Bacteria</taxon>
        <taxon>Bacillati</taxon>
        <taxon>Bacillota</taxon>
        <taxon>Clostridia</taxon>
        <taxon>Koleobacterales</taxon>
        <taxon>Koleobacteraceae</taxon>
        <taxon>Koleobacter</taxon>
    </lineage>
</organism>
<dbReference type="EMBL" id="CP059066">
    <property type="protein sequence ID" value="QSQ08829.1"/>
    <property type="molecule type" value="Genomic_DNA"/>
</dbReference>
<evidence type="ECO:0000313" key="3">
    <source>
        <dbReference type="Proteomes" id="UP000662904"/>
    </source>
</evidence>
<name>A0A8A0RMT0_9FIRM</name>
<dbReference type="Proteomes" id="UP000662904">
    <property type="component" value="Chromosome"/>
</dbReference>
<evidence type="ECO:0000313" key="2">
    <source>
        <dbReference type="EMBL" id="QSQ08829.1"/>
    </source>
</evidence>
<keyword evidence="1" id="KW-0472">Membrane</keyword>
<reference evidence="2" key="1">
    <citation type="submission" date="2020-07" db="EMBL/GenBank/DDBJ databases">
        <title>Koleobacter methoxysyntrophicus gen. nov., sp. nov., a novel anaerobic bacterium isolated from deep subsurface oil field and proposal of Koleobacterales ord. nov. in the phylum Firmicutes.</title>
        <authorList>
            <person name="Sakamoto S."/>
            <person name="Tamaki H."/>
        </authorList>
    </citation>
    <scope>NUCLEOTIDE SEQUENCE</scope>
    <source>
        <strain evidence="2">NRmbB1</strain>
    </source>
</reference>
<dbReference type="AlphaFoldDB" id="A0A8A0RMT0"/>
<keyword evidence="1" id="KW-1133">Transmembrane helix</keyword>
<sequence length="44" mass="4986">MIIITDKLLFLFLRTAVYIFLNGYILYSGYGKSGLINGKHISDC</sequence>
<keyword evidence="3" id="KW-1185">Reference proteome</keyword>
<evidence type="ECO:0000256" key="1">
    <source>
        <dbReference type="SAM" id="Phobius"/>
    </source>
</evidence>
<protein>
    <submittedName>
        <fullName evidence="2">Uncharacterized protein</fullName>
    </submittedName>
</protein>